<dbReference type="InterPro" id="IPR014922">
    <property type="entry name" value="YdhG-like"/>
</dbReference>
<name>A0A2N0AG64_9LEPT</name>
<evidence type="ECO:0000313" key="2">
    <source>
        <dbReference type="EMBL" id="PJZ83287.1"/>
    </source>
</evidence>
<dbReference type="SUPFAM" id="SSF159888">
    <property type="entry name" value="YdhG-like"/>
    <property type="match status" value="1"/>
</dbReference>
<dbReference type="PIRSF" id="PIRSF021308">
    <property type="entry name" value="UCP021308"/>
    <property type="match status" value="1"/>
</dbReference>
<dbReference type="Gene3D" id="3.90.1150.200">
    <property type="match status" value="1"/>
</dbReference>
<dbReference type="Pfam" id="PF08818">
    <property type="entry name" value="DUF1801"/>
    <property type="match status" value="1"/>
</dbReference>
<protein>
    <recommendedName>
        <fullName evidence="1">YdhG-like domain-containing protein</fullName>
    </recommendedName>
</protein>
<dbReference type="AlphaFoldDB" id="A0A2N0AG64"/>
<evidence type="ECO:0000313" key="3">
    <source>
        <dbReference type="Proteomes" id="UP000232145"/>
    </source>
</evidence>
<dbReference type="InterPro" id="IPR016786">
    <property type="entry name" value="YdeI_bac"/>
</dbReference>
<dbReference type="EMBL" id="NPDX01000006">
    <property type="protein sequence ID" value="PJZ83287.1"/>
    <property type="molecule type" value="Genomic_DNA"/>
</dbReference>
<evidence type="ECO:0000259" key="1">
    <source>
        <dbReference type="Pfam" id="PF08818"/>
    </source>
</evidence>
<comment type="caution">
    <text evidence="2">The sequence shown here is derived from an EMBL/GenBank/DDBJ whole genome shotgun (WGS) entry which is preliminary data.</text>
</comment>
<reference evidence="2 3" key="1">
    <citation type="submission" date="2017-07" db="EMBL/GenBank/DDBJ databases">
        <title>Leptospira spp. isolated from tropical soils.</title>
        <authorList>
            <person name="Thibeaux R."/>
            <person name="Iraola G."/>
            <person name="Ferres I."/>
            <person name="Bierque E."/>
            <person name="Girault D."/>
            <person name="Soupe-Gilbert M.-E."/>
            <person name="Picardeau M."/>
            <person name="Goarant C."/>
        </authorList>
    </citation>
    <scope>NUCLEOTIDE SEQUENCE [LARGE SCALE GENOMIC DNA]</scope>
    <source>
        <strain evidence="2 3">FH2-B-A1</strain>
    </source>
</reference>
<accession>A0A2N0AG64</accession>
<organism evidence="2 3">
    <name type="scientific">Leptospira harrisiae</name>
    <dbReference type="NCBI Taxonomy" id="2023189"/>
    <lineage>
        <taxon>Bacteria</taxon>
        <taxon>Pseudomonadati</taxon>
        <taxon>Spirochaetota</taxon>
        <taxon>Spirochaetia</taxon>
        <taxon>Leptospirales</taxon>
        <taxon>Leptospiraceae</taxon>
        <taxon>Leptospira</taxon>
    </lineage>
</organism>
<dbReference type="Pfam" id="PF13376">
    <property type="entry name" value="OmdA"/>
    <property type="match status" value="1"/>
</dbReference>
<dbReference type="RefSeq" id="WP_100744921.1">
    <property type="nucleotide sequence ID" value="NZ_NPDW01000003.1"/>
</dbReference>
<keyword evidence="3" id="KW-1185">Reference proteome</keyword>
<dbReference type="OrthoDB" id="214150at2"/>
<dbReference type="Proteomes" id="UP000232145">
    <property type="component" value="Unassembled WGS sequence"/>
</dbReference>
<gene>
    <name evidence="2" type="ORF">CH364_16550</name>
</gene>
<sequence>MKQTNSKMNQVDLYFQKIKNWKLEFQILRSIVLEIELQEEIKWGQPCYTWNGKNIFLIHGFKDYFAILFFKGALLKDPKKILIQQTKNVQSARQIRFQNASEIIKLKTVIKSYIKEAIQLEQSGKNVVMKKTSEFEFPEEFLKQLEEDPKLQTAFESLTPGRQRAYLLHFSGAKKSETRKERIEKQIPNILKGKGLND</sequence>
<feature type="domain" description="YdhG-like" evidence="1">
    <location>
        <begin position="22"/>
        <end position="118"/>
    </location>
</feature>
<proteinExistence type="predicted"/>